<accession>A0ABR0U8M6</accession>
<dbReference type="Pfam" id="PF14389">
    <property type="entry name" value="Lzipper-MIP1"/>
    <property type="match status" value="1"/>
</dbReference>
<organism evidence="4 5">
    <name type="scientific">Rehmannia glutinosa</name>
    <name type="common">Chinese foxglove</name>
    <dbReference type="NCBI Taxonomy" id="99300"/>
    <lineage>
        <taxon>Eukaryota</taxon>
        <taxon>Viridiplantae</taxon>
        <taxon>Streptophyta</taxon>
        <taxon>Embryophyta</taxon>
        <taxon>Tracheophyta</taxon>
        <taxon>Spermatophyta</taxon>
        <taxon>Magnoliopsida</taxon>
        <taxon>eudicotyledons</taxon>
        <taxon>Gunneridae</taxon>
        <taxon>Pentapetalae</taxon>
        <taxon>asterids</taxon>
        <taxon>lamiids</taxon>
        <taxon>Lamiales</taxon>
        <taxon>Orobanchaceae</taxon>
        <taxon>Rehmannieae</taxon>
        <taxon>Rehmannia</taxon>
    </lineage>
</organism>
<dbReference type="PANTHER" id="PTHR46248:SF9">
    <property type="entry name" value="EXPRESSED PROTEIN"/>
    <property type="match status" value="1"/>
</dbReference>
<sequence>MVERIGHCSFVSFSYINLPEFCVNCRIVGHQIKNCRQVKSKEVQQKDDIGRKEKSLVRGRSTIQDRVPATKGKAVESETWVQVTGRQADYHTLFMIDYLKERVEMQRGWVMDAEKPRTSRRGSIRERKMALQQDVDKLKKRLRHEENVHRALERAFTRPLGALPRLPSYLPTHTLELLAEVAVLEEEVVRLEEKVVHFRQGLYQEAVYNSSSKKNIDNSKQHSPNSKLQSVKTPVKKHPIECRLGKRRLDPQRLQAFIEYGITESAEKVVELMQKPLVSQATLNVGGHVLNAITIEHFILRQPYHSKYVRVYTASGVENELETAKRDYLQAAVGISIIQKVIAIPKFLDWYLLDFAKDFDSLLDWIFLQLPTELGKETIKCLEGTRDEPLLQSLQIMPYEFSFRYLFHT</sequence>
<dbReference type="InterPro" id="IPR025757">
    <property type="entry name" value="MIP1_Leuzipper"/>
</dbReference>
<evidence type="ECO:0000256" key="1">
    <source>
        <dbReference type="SAM" id="Coils"/>
    </source>
</evidence>
<name>A0ABR0U8M6_REHGL</name>
<comment type="caution">
    <text evidence="4">The sequence shown here is derived from an EMBL/GenBank/DDBJ whole genome shotgun (WGS) entry which is preliminary data.</text>
</comment>
<feature type="compositionally biased region" description="Polar residues" evidence="2">
    <location>
        <begin position="221"/>
        <end position="232"/>
    </location>
</feature>
<dbReference type="EMBL" id="JABTTQ020003285">
    <property type="protein sequence ID" value="KAK6118868.1"/>
    <property type="molecule type" value="Genomic_DNA"/>
</dbReference>
<feature type="region of interest" description="Disordered" evidence="2">
    <location>
        <begin position="213"/>
        <end position="232"/>
    </location>
</feature>
<evidence type="ECO:0000313" key="5">
    <source>
        <dbReference type="Proteomes" id="UP001318860"/>
    </source>
</evidence>
<proteinExistence type="predicted"/>
<feature type="coiled-coil region" evidence="1">
    <location>
        <begin position="121"/>
        <end position="194"/>
    </location>
</feature>
<feature type="domain" description="Ternary complex factor MIP1 leucine-zipper" evidence="3">
    <location>
        <begin position="125"/>
        <end position="205"/>
    </location>
</feature>
<evidence type="ECO:0000313" key="4">
    <source>
        <dbReference type="EMBL" id="KAK6118868.1"/>
    </source>
</evidence>
<dbReference type="Proteomes" id="UP001318860">
    <property type="component" value="Unassembled WGS sequence"/>
</dbReference>
<gene>
    <name evidence="4" type="ORF">DH2020_047388</name>
</gene>
<keyword evidence="5" id="KW-1185">Reference proteome</keyword>
<protein>
    <recommendedName>
        <fullName evidence="3">Ternary complex factor MIP1 leucine-zipper domain-containing protein</fullName>
    </recommendedName>
</protein>
<reference evidence="4 5" key="1">
    <citation type="journal article" date="2021" name="Comput. Struct. Biotechnol. J.">
        <title>De novo genome assembly of the potent medicinal plant Rehmannia glutinosa using nanopore technology.</title>
        <authorList>
            <person name="Ma L."/>
            <person name="Dong C."/>
            <person name="Song C."/>
            <person name="Wang X."/>
            <person name="Zheng X."/>
            <person name="Niu Y."/>
            <person name="Chen S."/>
            <person name="Feng W."/>
        </authorList>
    </citation>
    <scope>NUCLEOTIDE SEQUENCE [LARGE SCALE GENOMIC DNA]</scope>
    <source>
        <strain evidence="4">DH-2019</strain>
    </source>
</reference>
<evidence type="ECO:0000259" key="3">
    <source>
        <dbReference type="Pfam" id="PF14389"/>
    </source>
</evidence>
<dbReference type="PANTHER" id="PTHR46248">
    <property type="entry name" value="EXPRESSED PROTEIN"/>
    <property type="match status" value="1"/>
</dbReference>
<evidence type="ECO:0000256" key="2">
    <source>
        <dbReference type="SAM" id="MobiDB-lite"/>
    </source>
</evidence>
<keyword evidence="1" id="KW-0175">Coiled coil</keyword>